<dbReference type="AlphaFoldDB" id="A0A7J5YKB7"/>
<evidence type="ECO:0000256" key="16">
    <source>
        <dbReference type="ARBA" id="ARBA00023303"/>
    </source>
</evidence>
<keyword evidence="10 18" id="KW-0472">Membrane</keyword>
<feature type="transmembrane region" description="Helical" evidence="18">
    <location>
        <begin position="545"/>
        <end position="566"/>
    </location>
</feature>
<dbReference type="SUPFAM" id="SSF63712">
    <property type="entry name" value="Nicotinic receptor ligand binding domain-like"/>
    <property type="match status" value="1"/>
</dbReference>
<keyword evidence="11" id="KW-1015">Disulfide bond</keyword>
<reference evidence="22 23" key="1">
    <citation type="submission" date="2020-03" db="EMBL/GenBank/DDBJ databases">
        <title>Dissostichus mawsoni Genome sequencing and assembly.</title>
        <authorList>
            <person name="Park H."/>
        </authorList>
    </citation>
    <scope>NUCLEOTIDE SEQUENCE [LARGE SCALE GENOMIC DNA]</scope>
    <source>
        <strain evidence="22">DM0001</strain>
        <tissue evidence="22">Muscle</tissue>
    </source>
</reference>
<evidence type="ECO:0000256" key="4">
    <source>
        <dbReference type="ARBA" id="ARBA00022475"/>
    </source>
</evidence>
<dbReference type="Pfam" id="PF02932">
    <property type="entry name" value="Neur_chan_memb"/>
    <property type="match status" value="1"/>
</dbReference>
<dbReference type="InterPro" id="IPR006201">
    <property type="entry name" value="Neur_channel"/>
</dbReference>
<evidence type="ECO:0000256" key="7">
    <source>
        <dbReference type="ARBA" id="ARBA00022989"/>
    </source>
</evidence>
<evidence type="ECO:0000313" key="23">
    <source>
        <dbReference type="Proteomes" id="UP000518266"/>
    </source>
</evidence>
<evidence type="ECO:0000256" key="19">
    <source>
        <dbReference type="SAM" id="MobiDB-lite"/>
    </source>
</evidence>
<name>A0A7J5YKB7_DISMA</name>
<comment type="similarity">
    <text evidence="2">Belongs to the ligand-gated ion channel (TC 1.A.9) family. Acetylcholine receptor (TC 1.A.9.1) subfamily.</text>
</comment>
<evidence type="ECO:0000256" key="10">
    <source>
        <dbReference type="ARBA" id="ARBA00023136"/>
    </source>
</evidence>
<evidence type="ECO:0000256" key="17">
    <source>
        <dbReference type="ARBA" id="ARBA00034104"/>
    </source>
</evidence>
<evidence type="ECO:0000256" key="12">
    <source>
        <dbReference type="ARBA" id="ARBA00023170"/>
    </source>
</evidence>
<dbReference type="FunFam" id="2.70.170.10:FF:000005">
    <property type="entry name" value="Neuronal nicotinic acetylcholine receptor alpha4 subunit"/>
    <property type="match status" value="1"/>
</dbReference>
<dbReference type="PANTHER" id="PTHR18945">
    <property type="entry name" value="NEUROTRANSMITTER GATED ION CHANNEL"/>
    <property type="match status" value="1"/>
</dbReference>
<feature type="domain" description="Neurotransmitter-gated ion-channel ligand-binding" evidence="20">
    <location>
        <begin position="287"/>
        <end position="478"/>
    </location>
</feature>
<feature type="domain" description="Neurotransmitter-gated ion-channel transmembrane" evidence="21">
    <location>
        <begin position="486"/>
        <end position="644"/>
    </location>
</feature>
<dbReference type="OrthoDB" id="5975154at2759"/>
<dbReference type="InterPro" id="IPR006029">
    <property type="entry name" value="Neurotrans-gated_channel_TM"/>
</dbReference>
<evidence type="ECO:0008006" key="24">
    <source>
        <dbReference type="Google" id="ProtNLM"/>
    </source>
</evidence>
<evidence type="ECO:0000256" key="8">
    <source>
        <dbReference type="ARBA" id="ARBA00023018"/>
    </source>
</evidence>
<feature type="compositionally biased region" description="Low complexity" evidence="19">
    <location>
        <begin position="678"/>
        <end position="689"/>
    </location>
</feature>
<keyword evidence="15" id="KW-1071">Ligand-gated ion channel</keyword>
<dbReference type="GO" id="GO:0004888">
    <property type="term" value="F:transmembrane signaling receptor activity"/>
    <property type="evidence" value="ECO:0007669"/>
    <property type="project" value="InterPro"/>
</dbReference>
<keyword evidence="5 18" id="KW-0812">Transmembrane</keyword>
<dbReference type="PRINTS" id="PR00254">
    <property type="entry name" value="NICOTINICR"/>
</dbReference>
<proteinExistence type="inferred from homology"/>
<dbReference type="PRINTS" id="PR00252">
    <property type="entry name" value="NRIONCHANNEL"/>
</dbReference>
<dbReference type="InterPro" id="IPR036734">
    <property type="entry name" value="Neur_chan_lig-bd_sf"/>
</dbReference>
<evidence type="ECO:0000256" key="14">
    <source>
        <dbReference type="ARBA" id="ARBA00023257"/>
    </source>
</evidence>
<comment type="caution">
    <text evidence="22">The sequence shown here is derived from an EMBL/GenBank/DDBJ whole genome shotgun (WGS) entry which is preliminary data.</text>
</comment>
<evidence type="ECO:0000256" key="5">
    <source>
        <dbReference type="ARBA" id="ARBA00022692"/>
    </source>
</evidence>
<dbReference type="Gene3D" id="1.20.58.390">
    <property type="entry name" value="Neurotransmitter-gated ion-channel transmembrane domain"/>
    <property type="match status" value="1"/>
</dbReference>
<feature type="transmembrane region" description="Helical" evidence="18">
    <location>
        <begin position="480"/>
        <end position="504"/>
    </location>
</feature>
<evidence type="ECO:0000256" key="6">
    <source>
        <dbReference type="ARBA" id="ARBA00022729"/>
    </source>
</evidence>
<keyword evidence="16 18" id="KW-0407">Ion channel</keyword>
<dbReference type="InterPro" id="IPR038050">
    <property type="entry name" value="Neuro_actylchol_rec"/>
</dbReference>
<evidence type="ECO:0000256" key="2">
    <source>
        <dbReference type="ARBA" id="ARBA00009237"/>
    </source>
</evidence>
<keyword evidence="23" id="KW-1185">Reference proteome</keyword>
<keyword evidence="7 18" id="KW-1133">Transmembrane helix</keyword>
<dbReference type="CDD" id="cd19064">
    <property type="entry name" value="LGIC_TM_nAChR"/>
    <property type="match status" value="1"/>
</dbReference>
<keyword evidence="9 18" id="KW-0406">Ion transport</keyword>
<dbReference type="Pfam" id="PF02931">
    <property type="entry name" value="Neur_chan_LBD"/>
    <property type="match status" value="1"/>
</dbReference>
<dbReference type="Proteomes" id="UP000518266">
    <property type="component" value="Unassembled WGS sequence"/>
</dbReference>
<evidence type="ECO:0000256" key="3">
    <source>
        <dbReference type="ARBA" id="ARBA00022448"/>
    </source>
</evidence>
<keyword evidence="6" id="KW-0732">Signal</keyword>
<evidence type="ECO:0000256" key="15">
    <source>
        <dbReference type="ARBA" id="ARBA00023286"/>
    </source>
</evidence>
<comment type="caution">
    <text evidence="18">Lacks conserved residue(s) required for the propagation of feature annotation.</text>
</comment>
<keyword evidence="4" id="KW-1003">Cell membrane</keyword>
<dbReference type="InterPro" id="IPR006202">
    <property type="entry name" value="Neur_chan_lig-bd"/>
</dbReference>
<dbReference type="NCBIfam" id="TIGR00860">
    <property type="entry name" value="LIC"/>
    <property type="match status" value="1"/>
</dbReference>
<evidence type="ECO:0000313" key="22">
    <source>
        <dbReference type="EMBL" id="KAF3849820.1"/>
    </source>
</evidence>
<dbReference type="InterPro" id="IPR002394">
    <property type="entry name" value="Nicotinic_acetylcholine_rcpt"/>
</dbReference>
<protein>
    <recommendedName>
        <fullName evidence="24">Neuronal acetylcholine receptor subunit alpha-2</fullName>
    </recommendedName>
</protein>
<evidence type="ECO:0000256" key="11">
    <source>
        <dbReference type="ARBA" id="ARBA00023157"/>
    </source>
</evidence>
<comment type="function">
    <text evidence="1">After binding acetylcholine, the AChR responds by an extensive change in conformation that affects all subunits and leads to opening of an ion-conducting channel across the plasma membrane.</text>
</comment>
<evidence type="ECO:0000256" key="13">
    <source>
        <dbReference type="ARBA" id="ARBA00023180"/>
    </source>
</evidence>
<dbReference type="FunFam" id="1.20.58.390:FF:000001">
    <property type="entry name" value="Neuronal nicotinic acetylcholine receptor subunit 3"/>
    <property type="match status" value="1"/>
</dbReference>
<dbReference type="PROSITE" id="PS00236">
    <property type="entry name" value="NEUROTR_ION_CHANNEL"/>
    <property type="match status" value="1"/>
</dbReference>
<evidence type="ECO:0000259" key="21">
    <source>
        <dbReference type="Pfam" id="PF02932"/>
    </source>
</evidence>
<keyword evidence="13" id="KW-0325">Glycoprotein</keyword>
<dbReference type="SUPFAM" id="SSF90112">
    <property type="entry name" value="Neurotransmitter-gated ion-channel transmembrane pore"/>
    <property type="match status" value="1"/>
</dbReference>
<sequence>MLLNIKPFIFANWNLLACIAAQQYSMMVTMWRCWMPFILAWVSMATPTLCQSGDWGSGFDIFPALMATNDTSQAVGDEPVKMRNNQDWITSAASSPPPSPTMHYEPQPDKCSVHFSTSAAAARRLKAQKEELAYLQAIQHGNKAVVENLVQFVGAELGDQSYEDVIKENVIGIQGDHKSCHEAVEKAEDDMAKQLEGEVIRKESSAFEDMHRAAVDIAKRLEISSQALHASFTKQLKDIGRIQTNYGSAIWFQGEDGGQDTFRRTSFFVLRRPTRTLKMSSSRRCSPWSRPVPNISDVVIVKFGLSIAQLIDVDEKNQMMTTNVWLKQEWNDYKLRWKPSDYDNVTSIRVPSELLWVPDIVLYNNADGEFAVTHMTKAHLFHNGKVRWVPPAIYKSSCSIDVTFFPFDQQNCKMKFGSWTYDKAKIDLEKTEAVDLNNYWESGEWAIINAVGTYNTKKYDCCHEIYPDITYFFIIRRLPLFYTINLIIPCLLISCLTVLVFYLPSDCGEKITLCISVLLSLTVFLLLITEIIPSTSLVIPLIGEYLLFTMIFVTLSIVITVFVLNVHHRSPSTHKMPRWVHSVFLDMIPRWLFMRRPAPDVRRRRLLLLQQEAAADRRQARLAGFKHGNCLSTSANWLRDGTSSEDPERSSYEDLELGTLTSYFSFRPPSPRPPGSTPPTQQKNQQNSQNRRRGRRGQTDRDSIPFRGPLKEITQYQTHLSCSHQVLYVLWKGCTTSQTT</sequence>
<organism evidence="22 23">
    <name type="scientific">Dissostichus mawsoni</name>
    <name type="common">Antarctic cod</name>
    <dbReference type="NCBI Taxonomy" id="36200"/>
    <lineage>
        <taxon>Eukaryota</taxon>
        <taxon>Metazoa</taxon>
        <taxon>Chordata</taxon>
        <taxon>Craniata</taxon>
        <taxon>Vertebrata</taxon>
        <taxon>Euteleostomi</taxon>
        <taxon>Actinopterygii</taxon>
        <taxon>Neopterygii</taxon>
        <taxon>Teleostei</taxon>
        <taxon>Neoteleostei</taxon>
        <taxon>Acanthomorphata</taxon>
        <taxon>Eupercaria</taxon>
        <taxon>Perciformes</taxon>
        <taxon>Notothenioidei</taxon>
        <taxon>Nototheniidae</taxon>
        <taxon>Dissostichus</taxon>
    </lineage>
</organism>
<dbReference type="GO" id="GO:0022848">
    <property type="term" value="F:acetylcholine-gated monoatomic cation-selective channel activity"/>
    <property type="evidence" value="ECO:0007669"/>
    <property type="project" value="InterPro"/>
</dbReference>
<dbReference type="InterPro" id="IPR036719">
    <property type="entry name" value="Neuro-gated_channel_TM_sf"/>
</dbReference>
<keyword evidence="3 18" id="KW-0813">Transport</keyword>
<feature type="region of interest" description="Disordered" evidence="19">
    <location>
        <begin position="665"/>
        <end position="708"/>
    </location>
</feature>
<keyword evidence="8" id="KW-0770">Synapse</keyword>
<dbReference type="EMBL" id="JAAKFY010000011">
    <property type="protein sequence ID" value="KAF3849820.1"/>
    <property type="molecule type" value="Genomic_DNA"/>
</dbReference>
<evidence type="ECO:0000256" key="1">
    <source>
        <dbReference type="ARBA" id="ARBA00003328"/>
    </source>
</evidence>
<accession>A0A7J5YKB7</accession>
<gene>
    <name evidence="22" type="ORF">F7725_019539</name>
</gene>
<dbReference type="InterPro" id="IPR018000">
    <property type="entry name" value="Neurotransmitter_ion_chnl_CS"/>
</dbReference>
<evidence type="ECO:0000256" key="9">
    <source>
        <dbReference type="ARBA" id="ARBA00023065"/>
    </source>
</evidence>
<keyword evidence="14" id="KW-0628">Postsynaptic cell membrane</keyword>
<keyword evidence="12" id="KW-0675">Receptor</keyword>
<evidence type="ECO:0000256" key="18">
    <source>
        <dbReference type="RuleBase" id="RU000687"/>
    </source>
</evidence>
<evidence type="ECO:0000259" key="20">
    <source>
        <dbReference type="Pfam" id="PF02931"/>
    </source>
</evidence>
<feature type="transmembrane region" description="Helical" evidence="18">
    <location>
        <begin position="511"/>
        <end position="533"/>
    </location>
</feature>
<comment type="subcellular location">
    <subcellularLocation>
        <location evidence="17">Postsynaptic cell membrane</location>
        <topology evidence="17">Multi-pass membrane protein</topology>
    </subcellularLocation>
</comment>
<feature type="compositionally biased region" description="Pro residues" evidence="19">
    <location>
        <begin position="668"/>
        <end position="677"/>
    </location>
</feature>
<dbReference type="Gene3D" id="2.70.170.10">
    <property type="entry name" value="Neurotransmitter-gated ion-channel ligand-binding domain"/>
    <property type="match status" value="1"/>
</dbReference>
<dbReference type="GO" id="GO:0045211">
    <property type="term" value="C:postsynaptic membrane"/>
    <property type="evidence" value="ECO:0007669"/>
    <property type="project" value="UniProtKB-SubCell"/>
</dbReference>